<keyword evidence="4" id="KW-0804">Transcription</keyword>
<gene>
    <name evidence="7" type="ORF">ACFQAU_11330</name>
</gene>
<dbReference type="InterPro" id="IPR039425">
    <property type="entry name" value="RNA_pol_sigma-70-like"/>
</dbReference>
<dbReference type="InterPro" id="IPR013324">
    <property type="entry name" value="RNA_pol_sigma_r3/r4-like"/>
</dbReference>
<dbReference type="NCBIfam" id="TIGR02937">
    <property type="entry name" value="sigma70-ECF"/>
    <property type="match status" value="1"/>
</dbReference>
<comment type="caution">
    <text evidence="7">The sequence shown here is derived from an EMBL/GenBank/DDBJ whole genome shotgun (WGS) entry which is preliminary data.</text>
</comment>
<feature type="domain" description="RNA polymerase sigma-70 region 2" evidence="5">
    <location>
        <begin position="39"/>
        <end position="106"/>
    </location>
</feature>
<accession>A0ABW1YYE8</accession>
<protein>
    <submittedName>
        <fullName evidence="7">Sigma-70 family RNA polymerase sigma factor</fullName>
    </submittedName>
</protein>
<reference evidence="8" key="1">
    <citation type="journal article" date="2019" name="Int. J. Syst. Evol. Microbiol.">
        <title>The Global Catalogue of Microorganisms (GCM) 10K type strain sequencing project: providing services to taxonomists for standard genome sequencing and annotation.</title>
        <authorList>
            <consortium name="The Broad Institute Genomics Platform"/>
            <consortium name="The Broad Institute Genome Sequencing Center for Infectious Disease"/>
            <person name="Wu L."/>
            <person name="Ma J."/>
        </authorList>
    </citation>
    <scope>NUCLEOTIDE SEQUENCE [LARGE SCALE GENOMIC DNA]</scope>
    <source>
        <strain evidence="8">NBRC 111368</strain>
    </source>
</reference>
<dbReference type="InterPro" id="IPR036388">
    <property type="entry name" value="WH-like_DNA-bd_sf"/>
</dbReference>
<dbReference type="Proteomes" id="UP001596403">
    <property type="component" value="Unassembled WGS sequence"/>
</dbReference>
<feature type="domain" description="RNA polymerase sigma factor 70 region 4 type 2" evidence="6">
    <location>
        <begin position="138"/>
        <end position="188"/>
    </location>
</feature>
<name>A0ABW1YYE8_9RHOB</name>
<keyword evidence="8" id="KW-1185">Reference proteome</keyword>
<evidence type="ECO:0000259" key="5">
    <source>
        <dbReference type="Pfam" id="PF04542"/>
    </source>
</evidence>
<evidence type="ECO:0000313" key="8">
    <source>
        <dbReference type="Proteomes" id="UP001596403"/>
    </source>
</evidence>
<keyword evidence="3" id="KW-0731">Sigma factor</keyword>
<evidence type="ECO:0000256" key="4">
    <source>
        <dbReference type="ARBA" id="ARBA00023163"/>
    </source>
</evidence>
<dbReference type="SUPFAM" id="SSF88659">
    <property type="entry name" value="Sigma3 and sigma4 domains of RNA polymerase sigma factors"/>
    <property type="match status" value="1"/>
</dbReference>
<proteinExistence type="inferred from homology"/>
<evidence type="ECO:0000256" key="3">
    <source>
        <dbReference type="ARBA" id="ARBA00023082"/>
    </source>
</evidence>
<evidence type="ECO:0000256" key="2">
    <source>
        <dbReference type="ARBA" id="ARBA00023015"/>
    </source>
</evidence>
<dbReference type="InterPro" id="IPR014284">
    <property type="entry name" value="RNA_pol_sigma-70_dom"/>
</dbReference>
<dbReference type="EMBL" id="JBHSWA010000001">
    <property type="protein sequence ID" value="MFC6642207.1"/>
    <property type="molecule type" value="Genomic_DNA"/>
</dbReference>
<dbReference type="PANTHER" id="PTHR43133:SF62">
    <property type="entry name" value="RNA POLYMERASE SIGMA FACTOR SIGZ"/>
    <property type="match status" value="1"/>
</dbReference>
<dbReference type="SUPFAM" id="SSF88946">
    <property type="entry name" value="Sigma2 domain of RNA polymerase sigma factors"/>
    <property type="match status" value="1"/>
</dbReference>
<dbReference type="InterPro" id="IPR007627">
    <property type="entry name" value="RNA_pol_sigma70_r2"/>
</dbReference>
<dbReference type="RefSeq" id="WP_132444329.1">
    <property type="nucleotide sequence ID" value="NZ_JBHSWA010000001.1"/>
</dbReference>
<evidence type="ECO:0000256" key="1">
    <source>
        <dbReference type="ARBA" id="ARBA00010641"/>
    </source>
</evidence>
<dbReference type="Pfam" id="PF08281">
    <property type="entry name" value="Sigma70_r4_2"/>
    <property type="match status" value="1"/>
</dbReference>
<sequence length="195" mass="21925">MCRKRYHRPKEWPLDSDREEIERLIAQVALGDRAAFEALYDRVSAKLFGVCLRVLDTRAAAEDAMQDSFVKIWNHSDRYQANGLSPMTWLITIARNTAIDRLRATRKGHQNIDTPGLELAAPGPNPEQSAVAASEATRLSNCLDDLEADRSAAVRGAYLDGDSYADLAQRFNVPLNTMRTWLRRGLMSLRECMSA</sequence>
<evidence type="ECO:0000313" key="7">
    <source>
        <dbReference type="EMBL" id="MFC6642207.1"/>
    </source>
</evidence>
<keyword evidence="2" id="KW-0805">Transcription regulation</keyword>
<dbReference type="InterPro" id="IPR013249">
    <property type="entry name" value="RNA_pol_sigma70_r4_t2"/>
</dbReference>
<evidence type="ECO:0000259" key="6">
    <source>
        <dbReference type="Pfam" id="PF08281"/>
    </source>
</evidence>
<dbReference type="Gene3D" id="1.10.1740.10">
    <property type="match status" value="1"/>
</dbReference>
<dbReference type="PANTHER" id="PTHR43133">
    <property type="entry name" value="RNA POLYMERASE ECF-TYPE SIGMA FACTO"/>
    <property type="match status" value="1"/>
</dbReference>
<organism evidence="7 8">
    <name type="scientific">Sulfitobacter profundi</name>
    <dbReference type="NCBI Taxonomy" id="2679961"/>
    <lineage>
        <taxon>Bacteria</taxon>
        <taxon>Pseudomonadati</taxon>
        <taxon>Pseudomonadota</taxon>
        <taxon>Alphaproteobacteria</taxon>
        <taxon>Rhodobacterales</taxon>
        <taxon>Roseobacteraceae</taxon>
        <taxon>Sulfitobacter</taxon>
    </lineage>
</organism>
<dbReference type="Pfam" id="PF04542">
    <property type="entry name" value="Sigma70_r2"/>
    <property type="match status" value="1"/>
</dbReference>
<comment type="similarity">
    <text evidence="1">Belongs to the sigma-70 factor family. ECF subfamily.</text>
</comment>
<dbReference type="Gene3D" id="1.10.10.10">
    <property type="entry name" value="Winged helix-like DNA-binding domain superfamily/Winged helix DNA-binding domain"/>
    <property type="match status" value="1"/>
</dbReference>
<dbReference type="InterPro" id="IPR013325">
    <property type="entry name" value="RNA_pol_sigma_r2"/>
</dbReference>